<dbReference type="RefSeq" id="WP_048939438.1">
    <property type="nucleotide sequence ID" value="NZ_CP020925.1"/>
</dbReference>
<dbReference type="AlphaFoldDB" id="A0A0J9CUC3"/>
<accession>A0A0J9CUC3</accession>
<evidence type="ECO:0000313" key="1">
    <source>
        <dbReference type="EMBL" id="ATP18752.1"/>
    </source>
</evidence>
<name>A0A0J9CUC3_SPHYA</name>
<proteinExistence type="predicted"/>
<gene>
    <name evidence="1" type="ORF">BV87_10300</name>
</gene>
<sequence length="81" mass="8827">MDDRRHLRTQAISLVNHAPDAFEGMRHYGPEQVGDGLDAVLNQITGESFGSIVNGGSSRQRDAVVAGWRVYAADLACKQDK</sequence>
<organism evidence="1 2">
    <name type="scientific">Sphingobium yanoikuyae</name>
    <name type="common">Sphingomonas yanoikuyae</name>
    <dbReference type="NCBI Taxonomy" id="13690"/>
    <lineage>
        <taxon>Bacteria</taxon>
        <taxon>Pseudomonadati</taxon>
        <taxon>Pseudomonadota</taxon>
        <taxon>Alphaproteobacteria</taxon>
        <taxon>Sphingomonadales</taxon>
        <taxon>Sphingomonadaceae</taxon>
        <taxon>Sphingobium</taxon>
    </lineage>
</organism>
<protein>
    <submittedName>
        <fullName evidence="1">Uncharacterized protein</fullName>
    </submittedName>
</protein>
<dbReference type="Proteomes" id="UP000037029">
    <property type="component" value="Chromosome"/>
</dbReference>
<evidence type="ECO:0000313" key="2">
    <source>
        <dbReference type="Proteomes" id="UP000037029"/>
    </source>
</evidence>
<dbReference type="EMBL" id="CP020925">
    <property type="protein sequence ID" value="ATP18752.1"/>
    <property type="molecule type" value="Genomic_DNA"/>
</dbReference>
<reference evidence="1 2" key="1">
    <citation type="submission" date="2017-04" db="EMBL/GenBank/DDBJ databases">
        <title>Characterization, genome and methylation analysis of a phthalic acid esters degrading strain Sphingobium yanoikuyae SHJ.</title>
        <authorList>
            <person name="Feng L."/>
        </authorList>
    </citation>
    <scope>NUCLEOTIDE SEQUENCE [LARGE SCALE GENOMIC DNA]</scope>
    <source>
        <strain evidence="1 2">SHJ</strain>
    </source>
</reference>